<reference evidence="1" key="1">
    <citation type="journal article" date="2020" name="Nature">
        <title>Giant virus diversity and host interactions through global metagenomics.</title>
        <authorList>
            <person name="Schulz F."/>
            <person name="Roux S."/>
            <person name="Paez-Espino D."/>
            <person name="Jungbluth S."/>
            <person name="Walsh D.A."/>
            <person name="Denef V.J."/>
            <person name="McMahon K.D."/>
            <person name="Konstantinidis K.T."/>
            <person name="Eloe-Fadrosh E.A."/>
            <person name="Kyrpides N.C."/>
            <person name="Woyke T."/>
        </authorList>
    </citation>
    <scope>NUCLEOTIDE SEQUENCE</scope>
    <source>
        <strain evidence="1">GVMAG-M-3300027759-42</strain>
    </source>
</reference>
<accession>A0A6C0LAT2</accession>
<proteinExistence type="predicted"/>
<organism evidence="1">
    <name type="scientific">viral metagenome</name>
    <dbReference type="NCBI Taxonomy" id="1070528"/>
    <lineage>
        <taxon>unclassified sequences</taxon>
        <taxon>metagenomes</taxon>
        <taxon>organismal metagenomes</taxon>
    </lineage>
</organism>
<dbReference type="EMBL" id="MN740444">
    <property type="protein sequence ID" value="QHU26734.1"/>
    <property type="molecule type" value="Genomic_DNA"/>
</dbReference>
<sequence length="129" mass="15705">MGFDLTISFTLSIDEKTGMPYVNFINQGFLDKKTYDPEEFKIPEKYLEYIEQRGNQFKSYIKNFNGDMFTARPKDFLHFYPDWNAVKIENELLDDDYWNETNHNDFKEFLEWMDAKSPYISIFEIHWSY</sequence>
<name>A0A6C0LAT2_9ZZZZ</name>
<protein>
    <submittedName>
        <fullName evidence="1">Uncharacterized protein</fullName>
    </submittedName>
</protein>
<evidence type="ECO:0000313" key="1">
    <source>
        <dbReference type="EMBL" id="QHU26734.1"/>
    </source>
</evidence>
<dbReference type="AlphaFoldDB" id="A0A6C0LAT2"/>